<organism evidence="1 2">
    <name type="scientific">Podospora aff. communis PSN243</name>
    <dbReference type="NCBI Taxonomy" id="3040156"/>
    <lineage>
        <taxon>Eukaryota</taxon>
        <taxon>Fungi</taxon>
        <taxon>Dikarya</taxon>
        <taxon>Ascomycota</taxon>
        <taxon>Pezizomycotina</taxon>
        <taxon>Sordariomycetes</taxon>
        <taxon>Sordariomycetidae</taxon>
        <taxon>Sordariales</taxon>
        <taxon>Podosporaceae</taxon>
        <taxon>Podospora</taxon>
    </lineage>
</organism>
<evidence type="ECO:0008006" key="3">
    <source>
        <dbReference type="Google" id="ProtNLM"/>
    </source>
</evidence>
<accession>A0AAV9GK25</accession>
<dbReference type="GO" id="GO:0006044">
    <property type="term" value="P:N-acetylglucosamine metabolic process"/>
    <property type="evidence" value="ECO:0007669"/>
    <property type="project" value="TreeGrafter"/>
</dbReference>
<dbReference type="GO" id="GO:0005737">
    <property type="term" value="C:cytoplasm"/>
    <property type="evidence" value="ECO:0007669"/>
    <property type="project" value="TreeGrafter"/>
</dbReference>
<evidence type="ECO:0000313" key="2">
    <source>
        <dbReference type="Proteomes" id="UP001321760"/>
    </source>
</evidence>
<dbReference type="Pfam" id="PF12239">
    <property type="entry name" value="DUF3605"/>
    <property type="match status" value="1"/>
</dbReference>
<dbReference type="AlphaFoldDB" id="A0AAV9GK25"/>
<sequence length="279" mass="32107">MLRNSAVIRVPVVKLSTSTRCTNRLQGSSFRLIRVASERAPLSGNLASIRNSHRRFSTNNRQTTSTMGENILPQENPFPLTETDEWVLSQTDEEYAYHTWDELRSIIQNNDLGALKRKPSDLRRYRSWSAETKAEYGSMTNYLLAHRLPKAWGSPPFKPVSDEPFENPSDYRVLANDWPYGFVPGITHLVVWTRTPIPTDSDKGDLLPESRLTVDSFVKRFFTDHLGPGGDDRVMWFKNWVALQSVRGLDHIHVLLKDVDPKVIEEWTKEQEYHRVPSA</sequence>
<dbReference type="EMBL" id="MU865942">
    <property type="protein sequence ID" value="KAK4448578.1"/>
    <property type="molecule type" value="Genomic_DNA"/>
</dbReference>
<proteinExistence type="predicted"/>
<dbReference type="Proteomes" id="UP001321760">
    <property type="component" value="Unassembled WGS sequence"/>
</dbReference>
<gene>
    <name evidence="1" type="ORF">QBC34DRAFT_406995</name>
</gene>
<reference evidence="1" key="2">
    <citation type="submission" date="2023-05" db="EMBL/GenBank/DDBJ databases">
        <authorList>
            <consortium name="Lawrence Berkeley National Laboratory"/>
            <person name="Steindorff A."/>
            <person name="Hensen N."/>
            <person name="Bonometti L."/>
            <person name="Westerberg I."/>
            <person name="Brannstrom I.O."/>
            <person name="Guillou S."/>
            <person name="Cros-Aarteil S."/>
            <person name="Calhoun S."/>
            <person name="Haridas S."/>
            <person name="Kuo A."/>
            <person name="Mondo S."/>
            <person name="Pangilinan J."/>
            <person name="Riley R."/>
            <person name="Labutti K."/>
            <person name="Andreopoulos B."/>
            <person name="Lipzen A."/>
            <person name="Chen C."/>
            <person name="Yanf M."/>
            <person name="Daum C."/>
            <person name="Ng V."/>
            <person name="Clum A."/>
            <person name="Ohm R."/>
            <person name="Martin F."/>
            <person name="Silar P."/>
            <person name="Natvig D."/>
            <person name="Lalanne C."/>
            <person name="Gautier V."/>
            <person name="Ament-Velasquez S.L."/>
            <person name="Kruys A."/>
            <person name="Hutchinson M.I."/>
            <person name="Powell A.J."/>
            <person name="Barry K."/>
            <person name="Miller A.N."/>
            <person name="Grigoriev I.V."/>
            <person name="Debuchy R."/>
            <person name="Gladieux P."/>
            <person name="Thoren M.H."/>
            <person name="Johannesson H."/>
        </authorList>
    </citation>
    <scope>NUCLEOTIDE SEQUENCE</scope>
    <source>
        <strain evidence="1">PSN243</strain>
    </source>
</reference>
<comment type="caution">
    <text evidence="1">The sequence shown here is derived from an EMBL/GenBank/DDBJ whole genome shotgun (WGS) entry which is preliminary data.</text>
</comment>
<dbReference type="PANTHER" id="PTHR35020:SF2">
    <property type="entry name" value="N-ACETYLGLUCOSAMINE-INDUCED PROTEIN 1"/>
    <property type="match status" value="1"/>
</dbReference>
<dbReference type="InterPro" id="IPR022036">
    <property type="entry name" value="DUF3605"/>
</dbReference>
<reference evidence="1" key="1">
    <citation type="journal article" date="2023" name="Mol. Phylogenet. Evol.">
        <title>Genome-scale phylogeny and comparative genomics of the fungal order Sordariales.</title>
        <authorList>
            <person name="Hensen N."/>
            <person name="Bonometti L."/>
            <person name="Westerberg I."/>
            <person name="Brannstrom I.O."/>
            <person name="Guillou S."/>
            <person name="Cros-Aarteil S."/>
            <person name="Calhoun S."/>
            <person name="Haridas S."/>
            <person name="Kuo A."/>
            <person name="Mondo S."/>
            <person name="Pangilinan J."/>
            <person name="Riley R."/>
            <person name="LaButti K."/>
            <person name="Andreopoulos B."/>
            <person name="Lipzen A."/>
            <person name="Chen C."/>
            <person name="Yan M."/>
            <person name="Daum C."/>
            <person name="Ng V."/>
            <person name="Clum A."/>
            <person name="Steindorff A."/>
            <person name="Ohm R.A."/>
            <person name="Martin F."/>
            <person name="Silar P."/>
            <person name="Natvig D.O."/>
            <person name="Lalanne C."/>
            <person name="Gautier V."/>
            <person name="Ament-Velasquez S.L."/>
            <person name="Kruys A."/>
            <person name="Hutchinson M.I."/>
            <person name="Powell A.J."/>
            <person name="Barry K."/>
            <person name="Miller A.N."/>
            <person name="Grigoriev I.V."/>
            <person name="Debuchy R."/>
            <person name="Gladieux P."/>
            <person name="Hiltunen Thoren M."/>
            <person name="Johannesson H."/>
        </authorList>
    </citation>
    <scope>NUCLEOTIDE SEQUENCE</scope>
    <source>
        <strain evidence="1">PSN243</strain>
    </source>
</reference>
<protein>
    <recommendedName>
        <fullName evidence="3">N-acetylglucosamine-induced protein 1</fullName>
    </recommendedName>
</protein>
<name>A0AAV9GK25_9PEZI</name>
<keyword evidence="2" id="KW-1185">Reference proteome</keyword>
<dbReference type="PANTHER" id="PTHR35020">
    <property type="entry name" value="N-ACETYLGLUCOSAMINE-INDUCED PROTEIN 1"/>
    <property type="match status" value="1"/>
</dbReference>
<evidence type="ECO:0000313" key="1">
    <source>
        <dbReference type="EMBL" id="KAK4448578.1"/>
    </source>
</evidence>